<reference evidence="7" key="1">
    <citation type="submission" date="2019-02" db="EMBL/GenBank/DDBJ databases">
        <title>Draft genome sequence of Planktothrix agardhii NIES-905.</title>
        <authorList>
            <person name="Yamaguchi H."/>
            <person name="Suzuki S."/>
            <person name="Kawachi M."/>
        </authorList>
    </citation>
    <scope>NUCLEOTIDE SEQUENCE [LARGE SCALE GENOMIC DNA]</scope>
    <source>
        <strain evidence="7">CCAP 1459/11A</strain>
    </source>
</reference>
<dbReference type="PANTHER" id="PTHR34139">
    <property type="entry name" value="UPF0331 PROTEIN MJ0127"/>
    <property type="match status" value="1"/>
</dbReference>
<proteinExistence type="predicted"/>
<keyword evidence="2" id="KW-1277">Toxin-antitoxin system</keyword>
<dbReference type="PANTHER" id="PTHR34139:SF1">
    <property type="entry name" value="RNASE MJ1380-RELATED"/>
    <property type="match status" value="1"/>
</dbReference>
<name>A0A4P5ZHF9_PLAAG</name>
<accession>A0A4P5ZHF9</accession>
<evidence type="ECO:0008006" key="8">
    <source>
        <dbReference type="Google" id="ProtNLM"/>
    </source>
</evidence>
<protein>
    <recommendedName>
        <fullName evidence="8">Nucleotidyltransferase</fullName>
    </recommendedName>
</protein>
<dbReference type="GO" id="GO:0016787">
    <property type="term" value="F:hydrolase activity"/>
    <property type="evidence" value="ECO:0007669"/>
    <property type="project" value="UniProtKB-KW"/>
</dbReference>
<evidence type="ECO:0000256" key="2">
    <source>
        <dbReference type="ARBA" id="ARBA00022649"/>
    </source>
</evidence>
<dbReference type="GO" id="GO:0110001">
    <property type="term" value="C:toxin-antitoxin complex"/>
    <property type="evidence" value="ECO:0007669"/>
    <property type="project" value="InterPro"/>
</dbReference>
<evidence type="ECO:0000256" key="4">
    <source>
        <dbReference type="ARBA" id="ARBA00022741"/>
    </source>
</evidence>
<dbReference type="Pfam" id="PF01934">
    <property type="entry name" value="HepT-like"/>
    <property type="match status" value="1"/>
</dbReference>
<dbReference type="InterPro" id="IPR051813">
    <property type="entry name" value="HepT_RNase_toxin"/>
</dbReference>
<dbReference type="RefSeq" id="WP_141295623.1">
    <property type="nucleotide sequence ID" value="NZ_BJCD01000061.1"/>
</dbReference>
<organism evidence="6 7">
    <name type="scientific">Planktothrix agardhii CCAP 1459/11A</name>
    <dbReference type="NCBI Taxonomy" id="282420"/>
    <lineage>
        <taxon>Bacteria</taxon>
        <taxon>Bacillati</taxon>
        <taxon>Cyanobacteriota</taxon>
        <taxon>Cyanophyceae</taxon>
        <taxon>Oscillatoriophycideae</taxon>
        <taxon>Oscillatoriales</taxon>
        <taxon>Microcoleaceae</taxon>
        <taxon>Planktothrix</taxon>
    </lineage>
</organism>
<dbReference type="Proteomes" id="UP000299794">
    <property type="component" value="Unassembled WGS sequence"/>
</dbReference>
<dbReference type="InterPro" id="IPR008201">
    <property type="entry name" value="HepT-like"/>
</dbReference>
<gene>
    <name evidence="6" type="ORF">PA905_39980</name>
</gene>
<keyword evidence="3" id="KW-0540">Nuclease</keyword>
<dbReference type="AlphaFoldDB" id="A0A4P5ZHF9"/>
<evidence type="ECO:0000256" key="3">
    <source>
        <dbReference type="ARBA" id="ARBA00022722"/>
    </source>
</evidence>
<evidence type="ECO:0000256" key="1">
    <source>
        <dbReference type="ARBA" id="ARBA00022553"/>
    </source>
</evidence>
<dbReference type="EMBL" id="BJCD01000061">
    <property type="protein sequence ID" value="GDZ95568.1"/>
    <property type="molecule type" value="Genomic_DNA"/>
</dbReference>
<sequence length="116" mass="13770">MSRSLRLYFEDILNSCHKVLRYTEGVSYDQFFEDELRFDAVLRNLQIIGEAIKQVPTETRNRYPTVEWRKIAGLRDILAHAYFSLENETIWDIVQNKVPLLQEQIEVIFQQEFGDG</sequence>
<evidence type="ECO:0000313" key="7">
    <source>
        <dbReference type="Proteomes" id="UP000299794"/>
    </source>
</evidence>
<dbReference type="GO" id="GO:0004540">
    <property type="term" value="F:RNA nuclease activity"/>
    <property type="evidence" value="ECO:0007669"/>
    <property type="project" value="InterPro"/>
</dbReference>
<keyword evidence="1" id="KW-0597">Phosphoprotein</keyword>
<comment type="caution">
    <text evidence="6">The sequence shown here is derived from an EMBL/GenBank/DDBJ whole genome shotgun (WGS) entry which is preliminary data.</text>
</comment>
<evidence type="ECO:0000313" key="6">
    <source>
        <dbReference type="EMBL" id="GDZ95568.1"/>
    </source>
</evidence>
<keyword evidence="5" id="KW-0378">Hydrolase</keyword>
<dbReference type="GO" id="GO:0000166">
    <property type="term" value="F:nucleotide binding"/>
    <property type="evidence" value="ECO:0007669"/>
    <property type="project" value="UniProtKB-KW"/>
</dbReference>
<keyword evidence="4" id="KW-0547">Nucleotide-binding</keyword>
<evidence type="ECO:0000256" key="5">
    <source>
        <dbReference type="ARBA" id="ARBA00022801"/>
    </source>
</evidence>